<dbReference type="AlphaFoldDB" id="U7QKZ5"/>
<sequence>MKLTHLLNSINLNRLELLGRAISSNLRQGEEVAHRLTQA</sequence>
<comment type="caution">
    <text evidence="1">The sequence shown here is derived from an EMBL/GenBank/DDBJ whole genome shotgun (WGS) entry which is preliminary data.</text>
</comment>
<evidence type="ECO:0000313" key="2">
    <source>
        <dbReference type="Proteomes" id="UP000017127"/>
    </source>
</evidence>
<proteinExistence type="predicted"/>
<reference evidence="1 2" key="1">
    <citation type="journal article" date="2013" name="Front. Microbiol.">
        <title>Comparative genomic analyses of the cyanobacterium, Lyngbya aestuarii BL J, a powerful hydrogen producer.</title>
        <authorList>
            <person name="Kothari A."/>
            <person name="Vaughn M."/>
            <person name="Garcia-Pichel F."/>
        </authorList>
    </citation>
    <scope>NUCLEOTIDE SEQUENCE [LARGE SCALE GENOMIC DNA]</scope>
    <source>
        <strain evidence="1 2">BL J</strain>
    </source>
</reference>
<protein>
    <submittedName>
        <fullName evidence="1">Uncharacterized protein</fullName>
    </submittedName>
</protein>
<dbReference type="EMBL" id="AUZM01000016">
    <property type="protein sequence ID" value="ERT07932.1"/>
    <property type="molecule type" value="Genomic_DNA"/>
</dbReference>
<keyword evidence="2" id="KW-1185">Reference proteome</keyword>
<dbReference type="Proteomes" id="UP000017127">
    <property type="component" value="Unassembled WGS sequence"/>
</dbReference>
<name>U7QKZ5_9CYAN</name>
<evidence type="ECO:0000313" key="1">
    <source>
        <dbReference type="EMBL" id="ERT07932.1"/>
    </source>
</evidence>
<gene>
    <name evidence="1" type="ORF">M595_2070</name>
</gene>
<organism evidence="1 2">
    <name type="scientific">Lyngbya aestuarii BL J</name>
    <dbReference type="NCBI Taxonomy" id="1348334"/>
    <lineage>
        <taxon>Bacteria</taxon>
        <taxon>Bacillati</taxon>
        <taxon>Cyanobacteriota</taxon>
        <taxon>Cyanophyceae</taxon>
        <taxon>Oscillatoriophycideae</taxon>
        <taxon>Oscillatoriales</taxon>
        <taxon>Microcoleaceae</taxon>
        <taxon>Lyngbya</taxon>
    </lineage>
</organism>
<accession>U7QKZ5</accession>